<feature type="domain" description="CoA-binding" evidence="2">
    <location>
        <begin position="188"/>
        <end position="283"/>
    </location>
</feature>
<evidence type="ECO:0000313" key="3">
    <source>
        <dbReference type="EMBL" id="AZR72676.1"/>
    </source>
</evidence>
<dbReference type="SUPFAM" id="SSF51735">
    <property type="entry name" value="NAD(P)-binding Rossmann-fold domains"/>
    <property type="match status" value="1"/>
</dbReference>
<dbReference type="Pfam" id="PF00549">
    <property type="entry name" value="Ligase_CoA"/>
    <property type="match status" value="1"/>
</dbReference>
<dbReference type="PANTHER" id="PTHR11117:SF24">
    <property type="entry name" value="PROTEIN FDRA"/>
    <property type="match status" value="1"/>
</dbReference>
<dbReference type="Gene3D" id="3.40.50.261">
    <property type="entry name" value="Succinyl-CoA synthetase domains"/>
    <property type="match status" value="2"/>
</dbReference>
<evidence type="ECO:0008006" key="5">
    <source>
        <dbReference type="Google" id="ProtNLM"/>
    </source>
</evidence>
<accession>A0A3S9SWH8</accession>
<dbReference type="GO" id="GO:0009361">
    <property type="term" value="C:succinate-CoA ligase complex (ADP-forming)"/>
    <property type="evidence" value="ECO:0007669"/>
    <property type="project" value="TreeGrafter"/>
</dbReference>
<dbReference type="GO" id="GO:0004776">
    <property type="term" value="F:succinate-CoA ligase (GDP-forming) activity"/>
    <property type="evidence" value="ECO:0007669"/>
    <property type="project" value="TreeGrafter"/>
</dbReference>
<name>A0A3S9SWH8_9FIRM</name>
<dbReference type="Gene3D" id="3.40.50.720">
    <property type="entry name" value="NAD(P)-binding Rossmann-like Domain"/>
    <property type="match status" value="1"/>
</dbReference>
<evidence type="ECO:0000259" key="2">
    <source>
        <dbReference type="Pfam" id="PF02629"/>
    </source>
</evidence>
<dbReference type="NCBIfam" id="NF004760">
    <property type="entry name" value="PRK06091.1"/>
    <property type="match status" value="1"/>
</dbReference>
<dbReference type="GO" id="GO:0006099">
    <property type="term" value="P:tricarboxylic acid cycle"/>
    <property type="evidence" value="ECO:0007669"/>
    <property type="project" value="TreeGrafter"/>
</dbReference>
<evidence type="ECO:0000313" key="4">
    <source>
        <dbReference type="Proteomes" id="UP000267250"/>
    </source>
</evidence>
<organism evidence="3 4">
    <name type="scientific">Anoxybacter fermentans</name>
    <dbReference type="NCBI Taxonomy" id="1323375"/>
    <lineage>
        <taxon>Bacteria</taxon>
        <taxon>Bacillati</taxon>
        <taxon>Bacillota</taxon>
        <taxon>Clostridia</taxon>
        <taxon>Halanaerobiales</taxon>
        <taxon>Anoxybacter</taxon>
    </lineage>
</organism>
<dbReference type="InterPro" id="IPR016102">
    <property type="entry name" value="Succinyl-CoA_synth-like"/>
</dbReference>
<dbReference type="GO" id="GO:0005829">
    <property type="term" value="C:cytosol"/>
    <property type="evidence" value="ECO:0007669"/>
    <property type="project" value="TreeGrafter"/>
</dbReference>
<dbReference type="RefSeq" id="WP_127016007.1">
    <property type="nucleotide sequence ID" value="NZ_CP016379.1"/>
</dbReference>
<evidence type="ECO:0000259" key="1">
    <source>
        <dbReference type="Pfam" id="PF00549"/>
    </source>
</evidence>
<dbReference type="Proteomes" id="UP000267250">
    <property type="component" value="Chromosome"/>
</dbReference>
<dbReference type="InterPro" id="IPR003781">
    <property type="entry name" value="CoA-bd"/>
</dbReference>
<keyword evidence="4" id="KW-1185">Reference proteome</keyword>
<feature type="domain" description="ATP-citrate synthase/succinyl-CoA ligase C-terminal" evidence="1">
    <location>
        <begin position="349"/>
        <end position="510"/>
    </location>
</feature>
<protein>
    <recommendedName>
        <fullName evidence="5">FdrA family protein</fullName>
    </recommendedName>
</protein>
<dbReference type="InterPro" id="IPR036291">
    <property type="entry name" value="NAD(P)-bd_dom_sf"/>
</dbReference>
<dbReference type="KEGG" id="aft:BBF96_04290"/>
<dbReference type="InterPro" id="IPR005811">
    <property type="entry name" value="SUCC_ACL_C"/>
</dbReference>
<dbReference type="Pfam" id="PF02629">
    <property type="entry name" value="CoA_binding"/>
    <property type="match status" value="1"/>
</dbReference>
<proteinExistence type="predicted"/>
<reference evidence="3 4" key="1">
    <citation type="submission" date="2016-07" db="EMBL/GenBank/DDBJ databases">
        <title>Genome and transcriptome analysis of iron-reducing fermentative bacteria Anoxybacter fermentans.</title>
        <authorList>
            <person name="Zeng X."/>
            <person name="Shao Z."/>
        </authorList>
    </citation>
    <scope>NUCLEOTIDE SEQUENCE [LARGE SCALE GENOMIC DNA]</scope>
    <source>
        <strain evidence="3 4">DY22613</strain>
    </source>
</reference>
<dbReference type="PANTHER" id="PTHR11117">
    <property type="entry name" value="SUCCINYL-COA LIGASE SUBUNIT ALPHA"/>
    <property type="match status" value="1"/>
</dbReference>
<sequence>MAKKVIIKPNRYYDSVKLMSISKSISSMEGVTQAVVVMGTDHNKETLKKVNLNTPETEKATPGDLIIAVEAEEAVMDKVLKEIEEALTRRKTGSDDEYRPRRLESAIEALPGANMIIISVPGEYAKNEAMKALENNLHVMLFSDNVSIEDEKELKDFAAEKGLLLMGPDCGTAIINNVPLAFANVVRKGKIGIVAASGTGAQEVSTIIHKAGEGISQLIGTGGRDLSVTIGGSMMLRGLEALNEDPETEVIVLISKPPAKEVVDKVLAEVEKVEKPVVIIFLGGDLRALKDSKAYGAKTLEDAALKAVALLRGEKPREIEFTMDREEVEKIAASEAEKIGSKQKYVRGLFTGGTLADEAMQILSSKLGDIYSNIPFREELALDEDLKSIKHTCIDLGDDVFTVGRPHPMIDPSTRIERLEEEIKDEEMAVLLLDVVIGYGSHHDPAGELVPILKKAKEVYRERGGYLSIVASVCGTEEDPQNLMEQKGKLEEIGVIVMPSNAQAARLAAMIVEKIQ</sequence>
<dbReference type="OrthoDB" id="6193532at2"/>
<gene>
    <name evidence="3" type="ORF">BBF96_04290</name>
</gene>
<dbReference type="GO" id="GO:0004775">
    <property type="term" value="F:succinate-CoA ligase (ADP-forming) activity"/>
    <property type="evidence" value="ECO:0007669"/>
    <property type="project" value="TreeGrafter"/>
</dbReference>
<dbReference type="SUPFAM" id="SSF52210">
    <property type="entry name" value="Succinyl-CoA synthetase domains"/>
    <property type="match status" value="2"/>
</dbReference>
<dbReference type="AlphaFoldDB" id="A0A3S9SWH8"/>
<dbReference type="EMBL" id="CP016379">
    <property type="protein sequence ID" value="AZR72676.1"/>
    <property type="molecule type" value="Genomic_DNA"/>
</dbReference>